<protein>
    <submittedName>
        <fullName evidence="1">Uncharacterized protein</fullName>
    </submittedName>
</protein>
<proteinExistence type="predicted"/>
<evidence type="ECO:0000313" key="1">
    <source>
        <dbReference type="EMBL" id="GMN67631.1"/>
    </source>
</evidence>
<dbReference type="EMBL" id="BTGU01000479">
    <property type="protein sequence ID" value="GMN67631.1"/>
    <property type="molecule type" value="Genomic_DNA"/>
</dbReference>
<keyword evidence="2" id="KW-1185">Reference proteome</keyword>
<name>A0AA88E4S6_FICCA</name>
<accession>A0AA88E4S6</accession>
<organism evidence="1 2">
    <name type="scientific">Ficus carica</name>
    <name type="common">Common fig</name>
    <dbReference type="NCBI Taxonomy" id="3494"/>
    <lineage>
        <taxon>Eukaryota</taxon>
        <taxon>Viridiplantae</taxon>
        <taxon>Streptophyta</taxon>
        <taxon>Embryophyta</taxon>
        <taxon>Tracheophyta</taxon>
        <taxon>Spermatophyta</taxon>
        <taxon>Magnoliopsida</taxon>
        <taxon>eudicotyledons</taxon>
        <taxon>Gunneridae</taxon>
        <taxon>Pentapetalae</taxon>
        <taxon>rosids</taxon>
        <taxon>fabids</taxon>
        <taxon>Rosales</taxon>
        <taxon>Moraceae</taxon>
        <taxon>Ficeae</taxon>
        <taxon>Ficus</taxon>
    </lineage>
</organism>
<evidence type="ECO:0000313" key="2">
    <source>
        <dbReference type="Proteomes" id="UP001187192"/>
    </source>
</evidence>
<reference evidence="1" key="1">
    <citation type="submission" date="2023-07" db="EMBL/GenBank/DDBJ databases">
        <title>draft genome sequence of fig (Ficus carica).</title>
        <authorList>
            <person name="Takahashi T."/>
            <person name="Nishimura K."/>
        </authorList>
    </citation>
    <scope>NUCLEOTIDE SEQUENCE</scope>
</reference>
<sequence>MTHSSLDAWTRTRTTCICGSMQWANGCLFGRTTIKCRPGACLPPVQKGLRMDTGTVHGVPELGED</sequence>
<gene>
    <name evidence="1" type="ORF">TIFTF001_036696</name>
</gene>
<comment type="caution">
    <text evidence="1">The sequence shown here is derived from an EMBL/GenBank/DDBJ whole genome shotgun (WGS) entry which is preliminary data.</text>
</comment>
<dbReference type="AlphaFoldDB" id="A0AA88E4S6"/>
<dbReference type="Proteomes" id="UP001187192">
    <property type="component" value="Unassembled WGS sequence"/>
</dbReference>